<dbReference type="EMBL" id="AP021879">
    <property type="protein sequence ID" value="BBO93450.1"/>
    <property type="molecule type" value="Genomic_DNA"/>
</dbReference>
<proteinExistence type="predicted"/>
<name>A0A5K8ANK6_9BACT</name>
<feature type="domain" description="Glycosyl transferase family 28 C-terminal" evidence="1">
    <location>
        <begin position="232"/>
        <end position="355"/>
    </location>
</feature>
<dbReference type="Gene3D" id="3.40.50.2000">
    <property type="entry name" value="Glycogen Phosphorylase B"/>
    <property type="match status" value="1"/>
</dbReference>
<dbReference type="Pfam" id="PF04101">
    <property type="entry name" value="Glyco_tran_28_C"/>
    <property type="match status" value="1"/>
</dbReference>
<organism evidence="2 3">
    <name type="scientific">Desulfosarcina ovata subsp. ovata</name>
    <dbReference type="NCBI Taxonomy" id="2752305"/>
    <lineage>
        <taxon>Bacteria</taxon>
        <taxon>Pseudomonadati</taxon>
        <taxon>Thermodesulfobacteriota</taxon>
        <taxon>Desulfobacteria</taxon>
        <taxon>Desulfobacterales</taxon>
        <taxon>Desulfosarcinaceae</taxon>
        <taxon>Desulfosarcina</taxon>
    </lineage>
</organism>
<dbReference type="SUPFAM" id="SSF53756">
    <property type="entry name" value="UDP-Glycosyltransferase/glycogen phosphorylase"/>
    <property type="match status" value="1"/>
</dbReference>
<keyword evidence="3" id="KW-1185">Reference proteome</keyword>
<reference evidence="2 3" key="1">
    <citation type="submission" date="2019-11" db="EMBL/GenBank/DDBJ databases">
        <title>Comparative genomics of hydrocarbon-degrading Desulfosarcina strains.</title>
        <authorList>
            <person name="Watanabe M."/>
            <person name="Kojima H."/>
            <person name="Fukui M."/>
        </authorList>
    </citation>
    <scope>NUCLEOTIDE SEQUENCE [LARGE SCALE GENOMIC DNA]</scope>
    <source>
        <strain evidence="3">oXyS1</strain>
    </source>
</reference>
<evidence type="ECO:0000313" key="2">
    <source>
        <dbReference type="EMBL" id="BBO93450.1"/>
    </source>
</evidence>
<dbReference type="RefSeq" id="WP_155314030.1">
    <property type="nucleotide sequence ID" value="NZ_AP021879.1"/>
</dbReference>
<dbReference type="PANTHER" id="PTHR21015:SF28">
    <property type="entry name" value="SLL1722 PROTEIN"/>
    <property type="match status" value="1"/>
</dbReference>
<dbReference type="InterPro" id="IPR007235">
    <property type="entry name" value="Glyco_trans_28_C"/>
</dbReference>
<dbReference type="PANTHER" id="PTHR21015">
    <property type="entry name" value="UDP-N-ACETYLGLUCOSAMINE--N-ACETYLMURAMYL-(PENTAPEPTIDE) PYROPHOSPHORYL-UNDECAPRENOL N-ACETYLGLUCOSAMINE TRANSFERASE 1"/>
    <property type="match status" value="1"/>
</dbReference>
<evidence type="ECO:0000259" key="1">
    <source>
        <dbReference type="Pfam" id="PF04101"/>
    </source>
</evidence>
<dbReference type="GO" id="GO:0016758">
    <property type="term" value="F:hexosyltransferase activity"/>
    <property type="evidence" value="ECO:0007669"/>
    <property type="project" value="InterPro"/>
</dbReference>
<sequence>MKIFFYCQHVLGLGHFFRTLEICRKLDAHDVVLVTGGTRVEIPLPDHVREKRLPTLMMDEGFKTLISGAEDQAVADIQAQRQTVLWELFREERPDLLIIELYPFGRKKFRVELDSILSAVKDGRLPPCRVVCSLRDILVEKDDTAAYEQRVVNTMNAYFDALLVHADPGWLRLDQTFGRVPDLEPPLIYTGFVAERAPRDARWRMRTRLGLSSGKRLVIASAGGGKVGGRLLGSVVSAMAHLPDDDLHLIVFTGPFMDDATVDDLRRTADPRIVVQRFTDEFLAHLAAADLSISMAGYNTCMNILAAGVPALVWPFAQNREQRMRAELLADHGALTVLGNDDLEPGGLAGLVKTALEVKPCARLTINLDGAAETAAWLETGLASKPSI</sequence>
<accession>A0A5K8ANK6</accession>
<gene>
    <name evidence="2" type="ORF">DSCOOX_66300</name>
</gene>
<evidence type="ECO:0000313" key="3">
    <source>
        <dbReference type="Proteomes" id="UP000422108"/>
    </source>
</evidence>
<dbReference type="Proteomes" id="UP000422108">
    <property type="component" value="Chromosome"/>
</dbReference>
<dbReference type="AlphaFoldDB" id="A0A5K8ANK6"/>
<protein>
    <recommendedName>
        <fullName evidence="1">Glycosyl transferase family 28 C-terminal domain-containing protein</fullName>
    </recommendedName>
</protein>